<evidence type="ECO:0000313" key="3">
    <source>
        <dbReference type="Proteomes" id="UP001235133"/>
    </source>
</evidence>
<reference evidence="2 3" key="1">
    <citation type="submission" date="2023-08" db="EMBL/GenBank/DDBJ databases">
        <title>Microbacterium psychrotolerans sp. nov., a psychrotolerant bacterium isolated from soil in Heilongjiang Province, China.</title>
        <authorList>
            <person name="An P."/>
            <person name="Zhao D."/>
            <person name="Xiang H."/>
        </authorList>
    </citation>
    <scope>NUCLEOTIDE SEQUENCE [LARGE SCALE GENOMIC DNA]</scope>
    <source>
        <strain evidence="2 3">QXD-8</strain>
    </source>
</reference>
<keyword evidence="1" id="KW-1133">Transmembrane helix</keyword>
<feature type="transmembrane region" description="Helical" evidence="1">
    <location>
        <begin position="59"/>
        <end position="83"/>
    </location>
</feature>
<keyword evidence="1" id="KW-0812">Transmembrane</keyword>
<feature type="transmembrane region" description="Helical" evidence="1">
    <location>
        <begin position="25"/>
        <end position="47"/>
    </location>
</feature>
<dbReference type="EMBL" id="JAVFWO010000002">
    <property type="protein sequence ID" value="MDQ7877380.1"/>
    <property type="molecule type" value="Genomic_DNA"/>
</dbReference>
<dbReference type="Proteomes" id="UP001235133">
    <property type="component" value="Unassembled WGS sequence"/>
</dbReference>
<keyword evidence="3" id="KW-1185">Reference proteome</keyword>
<sequence>MGKRPTPTWVAKVNEPVITDRSVDLVFVAYWLCFTWWGVASLIAGVPTIQNSTTAVYELWWGGSITGLSFIAALAAASTFISTTDVKKRARRKTIEMSAVLMLTGFLFVYPMLLIVAAAQGDQGRVAIVALGFQYLLFPAWRARHLFKRIRALRELHVPTEEGAT</sequence>
<gene>
    <name evidence="2" type="ORF">Q9R08_05250</name>
</gene>
<feature type="transmembrane region" description="Helical" evidence="1">
    <location>
        <begin position="95"/>
        <end position="118"/>
    </location>
</feature>
<comment type="caution">
    <text evidence="2">The sequence shown here is derived from an EMBL/GenBank/DDBJ whole genome shotgun (WGS) entry which is preliminary data.</text>
</comment>
<organism evidence="2 3">
    <name type="scientific">Microbacterium psychrotolerans</name>
    <dbReference type="NCBI Taxonomy" id="3068321"/>
    <lineage>
        <taxon>Bacteria</taxon>
        <taxon>Bacillati</taxon>
        <taxon>Actinomycetota</taxon>
        <taxon>Actinomycetes</taxon>
        <taxon>Micrococcales</taxon>
        <taxon>Microbacteriaceae</taxon>
        <taxon>Microbacterium</taxon>
    </lineage>
</organism>
<evidence type="ECO:0000256" key="1">
    <source>
        <dbReference type="SAM" id="Phobius"/>
    </source>
</evidence>
<proteinExistence type="predicted"/>
<dbReference type="RefSeq" id="WP_308866818.1">
    <property type="nucleotide sequence ID" value="NZ_JAVFWO010000002.1"/>
</dbReference>
<evidence type="ECO:0000313" key="2">
    <source>
        <dbReference type="EMBL" id="MDQ7877380.1"/>
    </source>
</evidence>
<name>A0ABU0Z011_9MICO</name>
<accession>A0ABU0Z011</accession>
<feature type="transmembrane region" description="Helical" evidence="1">
    <location>
        <begin position="124"/>
        <end position="141"/>
    </location>
</feature>
<protein>
    <submittedName>
        <fullName evidence="2">Uncharacterized protein</fullName>
    </submittedName>
</protein>
<keyword evidence="1" id="KW-0472">Membrane</keyword>